<reference evidence="2" key="1">
    <citation type="journal article" date="2021" name="PeerJ">
        <title>Extensive microbial diversity within the chicken gut microbiome revealed by metagenomics and culture.</title>
        <authorList>
            <person name="Gilroy R."/>
            <person name="Ravi A."/>
            <person name="Getino M."/>
            <person name="Pursley I."/>
            <person name="Horton D.L."/>
            <person name="Alikhan N.F."/>
            <person name="Baker D."/>
            <person name="Gharbi K."/>
            <person name="Hall N."/>
            <person name="Watson M."/>
            <person name="Adriaenssens E.M."/>
            <person name="Foster-Nyarko E."/>
            <person name="Jarju S."/>
            <person name="Secka A."/>
            <person name="Antonio M."/>
            <person name="Oren A."/>
            <person name="Chaudhuri R.R."/>
            <person name="La Ragione R."/>
            <person name="Hildebrand F."/>
            <person name="Pallen M.J."/>
        </authorList>
    </citation>
    <scope>NUCLEOTIDE SEQUENCE</scope>
    <source>
        <strain evidence="2">CHK185-5351</strain>
    </source>
</reference>
<dbReference type="AlphaFoldDB" id="A0A9D2NAZ5"/>
<dbReference type="SUPFAM" id="SSF81301">
    <property type="entry name" value="Nucleotidyltransferase"/>
    <property type="match status" value="1"/>
</dbReference>
<dbReference type="InterPro" id="IPR002934">
    <property type="entry name" value="Polymerase_NTP_transf_dom"/>
</dbReference>
<evidence type="ECO:0000313" key="2">
    <source>
        <dbReference type="EMBL" id="HJC15587.1"/>
    </source>
</evidence>
<dbReference type="GO" id="GO:0016779">
    <property type="term" value="F:nucleotidyltransferase activity"/>
    <property type="evidence" value="ECO:0007669"/>
    <property type="project" value="InterPro"/>
</dbReference>
<evidence type="ECO:0000313" key="3">
    <source>
        <dbReference type="Proteomes" id="UP000823849"/>
    </source>
</evidence>
<organism evidence="2 3">
    <name type="scientific">Candidatus Fusicatenibacter intestinigallinarum</name>
    <dbReference type="NCBI Taxonomy" id="2838598"/>
    <lineage>
        <taxon>Bacteria</taxon>
        <taxon>Bacillati</taxon>
        <taxon>Bacillota</taxon>
        <taxon>Clostridia</taxon>
        <taxon>Lachnospirales</taxon>
        <taxon>Lachnospiraceae</taxon>
        <taxon>Fusicatenibacter</taxon>
    </lineage>
</organism>
<accession>A0A9D2NAZ5</accession>
<dbReference type="Proteomes" id="UP000823849">
    <property type="component" value="Unassembled WGS sequence"/>
</dbReference>
<reference evidence="2" key="2">
    <citation type="submission" date="2021-04" db="EMBL/GenBank/DDBJ databases">
        <authorList>
            <person name="Gilroy R."/>
        </authorList>
    </citation>
    <scope>NUCLEOTIDE SEQUENCE</scope>
    <source>
        <strain evidence="2">CHK185-5351</strain>
    </source>
</reference>
<proteinExistence type="predicted"/>
<evidence type="ECO:0000259" key="1">
    <source>
        <dbReference type="Pfam" id="PF01909"/>
    </source>
</evidence>
<feature type="domain" description="Polymerase nucleotidyl transferase" evidence="1">
    <location>
        <begin position="56"/>
        <end position="114"/>
    </location>
</feature>
<dbReference type="Pfam" id="PF01909">
    <property type="entry name" value="NTP_transf_2"/>
    <property type="match status" value="1"/>
</dbReference>
<dbReference type="EMBL" id="DWWU01000030">
    <property type="protein sequence ID" value="HJC15587.1"/>
    <property type="molecule type" value="Genomic_DNA"/>
</dbReference>
<protein>
    <submittedName>
        <fullName evidence="2">Nucleotidyltransferase domain-containing protein</fullName>
    </submittedName>
</protein>
<comment type="caution">
    <text evidence="2">The sequence shown here is derived from an EMBL/GenBank/DDBJ whole genome shotgun (WGS) entry which is preliminary data.</text>
</comment>
<dbReference type="Gene3D" id="3.30.460.10">
    <property type="entry name" value="Beta Polymerase, domain 2"/>
    <property type="match status" value="1"/>
</dbReference>
<gene>
    <name evidence="2" type="ORF">H9705_07150</name>
</gene>
<sequence>MNRCETFNGSDEKQCLSGPLDVKREKGKGGSLQVNHETVTSVEEISFQYPHHREALRELIAIFREKEGVTALVFGGSVAKHMERPDSDIDAMVIVTPEFYEEVRKANRTAECIPMGDCAYPGGYFDVKYMTKDYIRDAAEKGSEPTRNSFIGAKVLFTADPEVTEIVAKIPVFQKQEYEDKMLSFYSNLQLNYAYFWKICRPEGYMKLKVASEMVYSLYRMVLQENGILFPCNRRLEEFVKQAPRKPEYLVELCEEFCRTFEDGPLDQAVKAWQEWTSYEYPKDHAVCQSRYCDDYEQWWRNPRPLVSEW</sequence>
<name>A0A9D2NAZ5_9FIRM</name>
<dbReference type="CDD" id="cd05403">
    <property type="entry name" value="NT_KNTase_like"/>
    <property type="match status" value="1"/>
</dbReference>
<dbReference type="InterPro" id="IPR043519">
    <property type="entry name" value="NT_sf"/>
</dbReference>